<dbReference type="EMBL" id="BAABUK010000002">
    <property type="protein sequence ID" value="GAA5807347.1"/>
    <property type="molecule type" value="Genomic_DNA"/>
</dbReference>
<evidence type="ECO:0000313" key="2">
    <source>
        <dbReference type="Proteomes" id="UP001473302"/>
    </source>
</evidence>
<evidence type="ECO:0000313" key="1">
    <source>
        <dbReference type="EMBL" id="GAA5807347.1"/>
    </source>
</evidence>
<protein>
    <submittedName>
        <fullName evidence="1">Uncharacterized protein</fullName>
    </submittedName>
</protein>
<accession>A0ABP9YKH7</accession>
<sequence length="176" mass="20956">MSIYTNNSTTEITYRSEEDFDTFVIKQRDKQRRAFATKLALNGQGQWTDQDIELLLTELEIEVGEGTNRFLYENERRVYCLFLSQVIDFQLSKSPDQIYDKIIWLWSTWEAISRATGKSWWNITEKEKYNLSLLFDNKDQQLKSKFKYFDKCDRVFSYIREGEGDGHLAIDGSIYY</sequence>
<proteinExistence type="predicted"/>
<keyword evidence="2" id="KW-1185">Reference proteome</keyword>
<comment type="caution">
    <text evidence="1">The sequence shown here is derived from an EMBL/GenBank/DDBJ whole genome shotgun (WGS) entry which is preliminary data.</text>
</comment>
<reference evidence="1 2" key="1">
    <citation type="submission" date="2024-04" db="EMBL/GenBank/DDBJ databases">
        <title>genome sequences of Mucor flavus KT1a and Helicostylum pulchrum KT1b strains isolated from the surface of a dry-aged beef.</title>
        <authorList>
            <person name="Toyotome T."/>
            <person name="Hosono M."/>
            <person name="Torimaru M."/>
            <person name="Fukuda K."/>
            <person name="Mikami N."/>
        </authorList>
    </citation>
    <scope>NUCLEOTIDE SEQUENCE [LARGE SCALE GENOMIC DNA]</scope>
    <source>
        <strain evidence="1 2">KT1a</strain>
    </source>
</reference>
<gene>
    <name evidence="1" type="ORF">MFLAVUS_000705</name>
</gene>
<dbReference type="Proteomes" id="UP001473302">
    <property type="component" value="Unassembled WGS sequence"/>
</dbReference>
<name>A0ABP9YKH7_9FUNG</name>
<organism evidence="1 2">
    <name type="scientific">Mucor flavus</name>
    <dbReference type="NCBI Taxonomy" id="439312"/>
    <lineage>
        <taxon>Eukaryota</taxon>
        <taxon>Fungi</taxon>
        <taxon>Fungi incertae sedis</taxon>
        <taxon>Mucoromycota</taxon>
        <taxon>Mucoromycotina</taxon>
        <taxon>Mucoromycetes</taxon>
        <taxon>Mucorales</taxon>
        <taxon>Mucorineae</taxon>
        <taxon>Mucoraceae</taxon>
        <taxon>Mucor</taxon>
    </lineage>
</organism>